<dbReference type="Gene3D" id="3.10.450.50">
    <property type="match status" value="1"/>
</dbReference>
<dbReference type="InterPro" id="IPR002075">
    <property type="entry name" value="NTF2_dom"/>
</dbReference>
<gene>
    <name evidence="2" type="ORF">PN492_00950</name>
</gene>
<sequence length="147" mass="16398">MTVAKFSPPRRLEISGVTETTILNYFTTLNAGEFTQTAALFAEDGIMYPPFESAIIGLDAIASYLDKEAQDIKAYPQQGISENLPEHHTQIQVTGKAETSWCGVNVLWLFILNQNKQIIEAKIKLLASPQDLLCLRPPDKEYTIDLP</sequence>
<dbReference type="RefSeq" id="WP_028084241.1">
    <property type="nucleotide sequence ID" value="NZ_JAQMTU010000005.1"/>
</dbReference>
<reference evidence="2 3" key="1">
    <citation type="submission" date="2023-01" db="EMBL/GenBank/DDBJ databases">
        <title>Genomes from the Australian National Cyanobacteria Reference Collection.</title>
        <authorList>
            <person name="Willis A."/>
            <person name="Lee E.M.F."/>
        </authorList>
    </citation>
    <scope>NUCLEOTIDE SEQUENCE [LARGE SCALE GENOMIC DNA]</scope>
    <source>
        <strain evidence="2 3">CS-537/01</strain>
    </source>
</reference>
<name>A0ABT4ZZP1_9CYAN</name>
<dbReference type="Proteomes" id="UP001212123">
    <property type="component" value="Unassembled WGS sequence"/>
</dbReference>
<protein>
    <submittedName>
        <fullName evidence="2">Nuclear transport factor 2 family protein</fullName>
    </submittedName>
</protein>
<dbReference type="EMBL" id="JAQMTU010000005">
    <property type="protein sequence ID" value="MDB9485136.1"/>
    <property type="molecule type" value="Genomic_DNA"/>
</dbReference>
<keyword evidence="3" id="KW-1185">Reference proteome</keyword>
<organism evidence="2 3">
    <name type="scientific">Dolichospermum circinale CS-537/01</name>
    <dbReference type="NCBI Taxonomy" id="3021739"/>
    <lineage>
        <taxon>Bacteria</taxon>
        <taxon>Bacillati</taxon>
        <taxon>Cyanobacteriota</taxon>
        <taxon>Cyanophyceae</taxon>
        <taxon>Nostocales</taxon>
        <taxon>Aphanizomenonaceae</taxon>
        <taxon>Dolichospermum</taxon>
        <taxon>Dolichospermum circinale</taxon>
    </lineage>
</organism>
<evidence type="ECO:0000259" key="1">
    <source>
        <dbReference type="Pfam" id="PF02136"/>
    </source>
</evidence>
<dbReference type="Pfam" id="PF02136">
    <property type="entry name" value="NTF2"/>
    <property type="match status" value="1"/>
</dbReference>
<feature type="domain" description="Nuclear transport factor 2" evidence="1">
    <location>
        <begin position="19"/>
        <end position="116"/>
    </location>
</feature>
<proteinExistence type="predicted"/>
<dbReference type="SUPFAM" id="SSF54427">
    <property type="entry name" value="NTF2-like"/>
    <property type="match status" value="1"/>
</dbReference>
<comment type="caution">
    <text evidence="2">The sequence shown here is derived from an EMBL/GenBank/DDBJ whole genome shotgun (WGS) entry which is preliminary data.</text>
</comment>
<accession>A0ABT4ZZP1</accession>
<evidence type="ECO:0000313" key="2">
    <source>
        <dbReference type="EMBL" id="MDB9485136.1"/>
    </source>
</evidence>
<dbReference type="InterPro" id="IPR032710">
    <property type="entry name" value="NTF2-like_dom_sf"/>
</dbReference>
<evidence type="ECO:0000313" key="3">
    <source>
        <dbReference type="Proteomes" id="UP001212123"/>
    </source>
</evidence>